<dbReference type="OMA" id="TTPCHKN"/>
<organism evidence="2 3">
    <name type="scientific">Pestalotiopsis fici (strain W106-1 / CGMCC3.15140)</name>
    <dbReference type="NCBI Taxonomy" id="1229662"/>
    <lineage>
        <taxon>Eukaryota</taxon>
        <taxon>Fungi</taxon>
        <taxon>Dikarya</taxon>
        <taxon>Ascomycota</taxon>
        <taxon>Pezizomycotina</taxon>
        <taxon>Sordariomycetes</taxon>
        <taxon>Xylariomycetidae</taxon>
        <taxon>Amphisphaeriales</taxon>
        <taxon>Sporocadaceae</taxon>
        <taxon>Pestalotiopsis</taxon>
    </lineage>
</organism>
<name>W3XNU3_PESFW</name>
<dbReference type="AlphaFoldDB" id="W3XNU3"/>
<dbReference type="GeneID" id="19266471"/>
<protein>
    <recommendedName>
        <fullName evidence="4">AA1-like domain-containing protein</fullName>
    </recommendedName>
</protein>
<gene>
    <name evidence="2" type="ORF">PFICI_01458</name>
</gene>
<sequence length="162" mass="17074">MRYSTLVVGLLAEIASSAFVAPVELAASACTLPSEFTIKSFTTFSEQTNGTYDSISFHFTDAGTGIDTSCEQNSTSVSTSPNGGTARYYCDDENVQFIYQTTGIVGLTMIEKACPDSDSGAKYEASGNAQFNLTCTSAYGGQTCTTNVTTTEEFSAINPISS</sequence>
<feature type="signal peptide" evidence="1">
    <location>
        <begin position="1"/>
        <end position="20"/>
    </location>
</feature>
<keyword evidence="1" id="KW-0732">Signal</keyword>
<dbReference type="Proteomes" id="UP000030651">
    <property type="component" value="Unassembled WGS sequence"/>
</dbReference>
<accession>W3XNU3</accession>
<proteinExistence type="predicted"/>
<evidence type="ECO:0000313" key="3">
    <source>
        <dbReference type="Proteomes" id="UP000030651"/>
    </source>
</evidence>
<evidence type="ECO:0008006" key="4">
    <source>
        <dbReference type="Google" id="ProtNLM"/>
    </source>
</evidence>
<dbReference type="InParanoid" id="W3XNU3"/>
<dbReference type="KEGG" id="pfy:PFICI_01458"/>
<dbReference type="OrthoDB" id="5239982at2759"/>
<reference evidence="3" key="1">
    <citation type="journal article" date="2015" name="BMC Genomics">
        <title>Genomic and transcriptomic analysis of the endophytic fungus Pestalotiopsis fici reveals its lifestyle and high potential for synthesis of natural products.</title>
        <authorList>
            <person name="Wang X."/>
            <person name="Zhang X."/>
            <person name="Liu L."/>
            <person name="Xiang M."/>
            <person name="Wang W."/>
            <person name="Sun X."/>
            <person name="Che Y."/>
            <person name="Guo L."/>
            <person name="Liu G."/>
            <person name="Guo L."/>
            <person name="Wang C."/>
            <person name="Yin W.B."/>
            <person name="Stadler M."/>
            <person name="Zhang X."/>
            <person name="Liu X."/>
        </authorList>
    </citation>
    <scope>NUCLEOTIDE SEQUENCE [LARGE SCALE GENOMIC DNA]</scope>
    <source>
        <strain evidence="3">W106-1 / CGMCC3.15140</strain>
    </source>
</reference>
<feature type="chain" id="PRO_5004835283" description="AA1-like domain-containing protein" evidence="1">
    <location>
        <begin position="21"/>
        <end position="162"/>
    </location>
</feature>
<dbReference type="EMBL" id="KI912109">
    <property type="protein sequence ID" value="ETS87630.1"/>
    <property type="molecule type" value="Genomic_DNA"/>
</dbReference>
<keyword evidence="3" id="KW-1185">Reference proteome</keyword>
<dbReference type="HOGENOM" id="CLU_110370_0_0_1"/>
<evidence type="ECO:0000256" key="1">
    <source>
        <dbReference type="SAM" id="SignalP"/>
    </source>
</evidence>
<dbReference type="eggNOG" id="ENOG502R6UB">
    <property type="taxonomic scope" value="Eukaryota"/>
</dbReference>
<dbReference type="RefSeq" id="XP_007828230.1">
    <property type="nucleotide sequence ID" value="XM_007830039.1"/>
</dbReference>
<evidence type="ECO:0000313" key="2">
    <source>
        <dbReference type="EMBL" id="ETS87630.1"/>
    </source>
</evidence>